<keyword evidence="3" id="KW-0540">Nuclease</keyword>
<dbReference type="Pfam" id="PF00149">
    <property type="entry name" value="Metallophos"/>
    <property type="match status" value="1"/>
</dbReference>
<dbReference type="EMBL" id="FOEN01000006">
    <property type="protein sequence ID" value="SEQ18120.1"/>
    <property type="molecule type" value="Genomic_DNA"/>
</dbReference>
<feature type="domain" description="Calcineurin-like phosphoesterase" evidence="2">
    <location>
        <begin position="1"/>
        <end position="201"/>
    </location>
</feature>
<evidence type="ECO:0000259" key="2">
    <source>
        <dbReference type="Pfam" id="PF00149"/>
    </source>
</evidence>
<evidence type="ECO:0000313" key="4">
    <source>
        <dbReference type="Proteomes" id="UP000198833"/>
    </source>
</evidence>
<evidence type="ECO:0000256" key="1">
    <source>
        <dbReference type="ARBA" id="ARBA00022801"/>
    </source>
</evidence>
<reference evidence="3 4" key="1">
    <citation type="submission" date="2016-10" db="EMBL/GenBank/DDBJ databases">
        <authorList>
            <person name="de Groot N.N."/>
        </authorList>
    </citation>
    <scope>NUCLEOTIDE SEQUENCE [LARGE SCALE GENOMIC DNA]</scope>
    <source>
        <strain evidence="3 4">DSM 15695</strain>
    </source>
</reference>
<keyword evidence="4" id="KW-1185">Reference proteome</keyword>
<keyword evidence="3" id="KW-0269">Exonuclease</keyword>
<dbReference type="InterPro" id="IPR014576">
    <property type="entry name" value="Pesterase_YhaO"/>
</dbReference>
<dbReference type="STRING" id="89093.SAMN04488558_10635"/>
<dbReference type="PANTHER" id="PTHR30337:SF7">
    <property type="entry name" value="PHOSPHOESTERASE"/>
    <property type="match status" value="1"/>
</dbReference>
<dbReference type="InterPro" id="IPR041796">
    <property type="entry name" value="Mre11_N"/>
</dbReference>
<dbReference type="InterPro" id="IPR004843">
    <property type="entry name" value="Calcineurin-like_PHP"/>
</dbReference>
<proteinExistence type="predicted"/>
<accession>A0A1H9DX83</accession>
<dbReference type="Proteomes" id="UP000198833">
    <property type="component" value="Unassembled WGS sequence"/>
</dbReference>
<keyword evidence="1" id="KW-0378">Hydrolase</keyword>
<dbReference type="AlphaFoldDB" id="A0A1H9DX83"/>
<dbReference type="PIRSF" id="PIRSF033091">
    <property type="entry name" value="Pesterase_YhaO"/>
    <property type="match status" value="1"/>
</dbReference>
<dbReference type="GO" id="GO:0004527">
    <property type="term" value="F:exonuclease activity"/>
    <property type="evidence" value="ECO:0007669"/>
    <property type="project" value="UniProtKB-KW"/>
</dbReference>
<dbReference type="Gene3D" id="3.60.21.10">
    <property type="match status" value="1"/>
</dbReference>
<dbReference type="InterPro" id="IPR050535">
    <property type="entry name" value="DNA_Repair-Maintenance_Comp"/>
</dbReference>
<evidence type="ECO:0000313" key="3">
    <source>
        <dbReference type="EMBL" id="SEQ18120.1"/>
    </source>
</evidence>
<dbReference type="InterPro" id="IPR029052">
    <property type="entry name" value="Metallo-depent_PP-like"/>
</dbReference>
<sequence length="424" mass="48740">MRIMHVADLHLDTPFVGMGKDFQAIQSRLLESAYIAFERCINVAINRKVDLMLIVGDVYDAQKQTVKAQYFFHQQLERLSQADIPVVFCHGNHDYMTASVEGRRYPEGIHVFRDNKLSYIDLDLSNGESVRVYGFSYKNQWIADRMIDQFPTNPYQTIYTIGMIHGELASKDASQAHYAPFTLEDLLDKHYDYWALGHIHQANVLHQTPLIQYPGTIQGRHRNETGPKGAYIIELNQGQATGNEFIELSPIIWQKVELNCQWHLQAADLLKQIQHIIANYQSEAQGHDQSYILDIELNHAERLDDDLQTQISQGQLLEAIQDELDEDHFVVVAKISLNRSLMVSAFEYDRNLNQSFEEAYTALNDDKEYQSMMAPLENHPTIQTYLKGLIMEEELRNEISKGARDLVVQSLGFDQEGEATKDED</sequence>
<dbReference type="PANTHER" id="PTHR30337">
    <property type="entry name" value="COMPONENT OF ATP-DEPENDENT DSDNA EXONUCLEASE"/>
    <property type="match status" value="1"/>
</dbReference>
<name>A0A1H9DX83_9LACT</name>
<gene>
    <name evidence="3" type="ORF">SAMN04488558_10635</name>
</gene>
<dbReference type="SUPFAM" id="SSF56300">
    <property type="entry name" value="Metallo-dependent phosphatases"/>
    <property type="match status" value="1"/>
</dbReference>
<protein>
    <submittedName>
        <fullName evidence="3">DNA repair exonuclease SbcCD nuclease subunit</fullName>
    </submittedName>
</protein>
<dbReference type="OrthoDB" id="9773856at2"/>
<organism evidence="3 4">
    <name type="scientific">Ignavigranum ruoffiae</name>
    <dbReference type="NCBI Taxonomy" id="89093"/>
    <lineage>
        <taxon>Bacteria</taxon>
        <taxon>Bacillati</taxon>
        <taxon>Bacillota</taxon>
        <taxon>Bacilli</taxon>
        <taxon>Lactobacillales</taxon>
        <taxon>Aerococcaceae</taxon>
        <taxon>Ignavigranum</taxon>
    </lineage>
</organism>
<dbReference type="CDD" id="cd00840">
    <property type="entry name" value="MPP_Mre11_N"/>
    <property type="match status" value="1"/>
</dbReference>
<dbReference type="RefSeq" id="WP_092571819.1">
    <property type="nucleotide sequence ID" value="NZ_FOEN01000006.1"/>
</dbReference>